<reference evidence="2" key="1">
    <citation type="submission" date="2017-04" db="EMBL/GenBank/DDBJ databases">
        <title>Genome deletions in a multicellular cyanobacterial endosymbiont for morphological adaptation in marine diatoms.</title>
        <authorList>
            <person name="Wang Y."/>
            <person name="Gao H."/>
            <person name="Li R."/>
            <person name="Xu X."/>
        </authorList>
    </citation>
    <scope>NUCLEOTIDE SEQUENCE</scope>
    <source>
        <strain evidence="2">FACHB 800</strain>
    </source>
</reference>
<feature type="transmembrane region" description="Helical" evidence="1">
    <location>
        <begin position="153"/>
        <end position="173"/>
    </location>
</feature>
<sequence>MVRKIGFGLIWLGFITYAFLFAPPNDPNTSELIKNMLVFQWEGINPLVIALFNLLGIWALIYTAVILMDGRGQKVRAWPFAIASVGVGAFAILPYLALRDPNPQFEGKKSLLIKILDSHLTGMAAALIAGALIVYGLQGDWANFVQQWHSSRFIHVMSLDFCMLGLIFPSLLGDDMARRGWKNHQLFWLFALIPFFGPLVYLSVRPPLPDTEIKN</sequence>
<evidence type="ECO:0000313" key="3">
    <source>
        <dbReference type="Proteomes" id="UP000683511"/>
    </source>
</evidence>
<dbReference type="PANTHER" id="PTHR36009">
    <property type="match status" value="1"/>
</dbReference>
<dbReference type="KEGG" id="rsin:B6N60_03977"/>
<proteinExistence type="predicted"/>
<keyword evidence="3" id="KW-1185">Reference proteome</keyword>
<dbReference type="PANTHER" id="PTHR36009:SF3">
    <property type="entry name" value="TRANSMEMBRANE PROTEIN"/>
    <property type="match status" value="1"/>
</dbReference>
<feature type="transmembrane region" description="Helical" evidence="1">
    <location>
        <begin position="77"/>
        <end position="98"/>
    </location>
</feature>
<keyword evidence="1" id="KW-0472">Membrane</keyword>
<evidence type="ECO:0000256" key="1">
    <source>
        <dbReference type="SAM" id="Phobius"/>
    </source>
</evidence>
<evidence type="ECO:0000313" key="2">
    <source>
        <dbReference type="EMBL" id="QXE25263.1"/>
    </source>
</evidence>
<feature type="transmembrane region" description="Helical" evidence="1">
    <location>
        <begin position="185"/>
        <end position="204"/>
    </location>
</feature>
<dbReference type="EMBL" id="CP021056">
    <property type="protein sequence ID" value="QXE25263.1"/>
    <property type="molecule type" value="Genomic_DNA"/>
</dbReference>
<protein>
    <recommendedName>
        <fullName evidence="4">DUF2834 domain-containing protein</fullName>
    </recommendedName>
</protein>
<dbReference type="AlphaFoldDB" id="A0A975TAK9"/>
<accession>A0A975TAK9</accession>
<dbReference type="Proteomes" id="UP000683511">
    <property type="component" value="Chromosome"/>
</dbReference>
<dbReference type="RefSeq" id="WP_190607525.1">
    <property type="nucleotide sequence ID" value="NZ_CP021056.1"/>
</dbReference>
<feature type="transmembrane region" description="Helical" evidence="1">
    <location>
        <begin position="118"/>
        <end position="137"/>
    </location>
</feature>
<keyword evidence="1" id="KW-1133">Transmembrane helix</keyword>
<evidence type="ECO:0008006" key="4">
    <source>
        <dbReference type="Google" id="ProtNLM"/>
    </source>
</evidence>
<organism evidence="2 3">
    <name type="scientific">Richelia sinica FACHB-800</name>
    <dbReference type="NCBI Taxonomy" id="1357546"/>
    <lineage>
        <taxon>Bacteria</taxon>
        <taxon>Bacillati</taxon>
        <taxon>Cyanobacteriota</taxon>
        <taxon>Cyanophyceae</taxon>
        <taxon>Nostocales</taxon>
        <taxon>Nostocaceae</taxon>
        <taxon>Richelia</taxon>
    </lineage>
</organism>
<keyword evidence="1" id="KW-0812">Transmembrane</keyword>
<name>A0A975TAK9_9NOST</name>
<gene>
    <name evidence="2" type="ORF">B6N60_03977</name>
</gene>
<feature type="transmembrane region" description="Helical" evidence="1">
    <location>
        <begin position="44"/>
        <end position="65"/>
    </location>
</feature>